<dbReference type="VEuPathDB" id="TrichDB:TVAGG3_0440210"/>
<feature type="domain" description="Protein kinase" evidence="9">
    <location>
        <begin position="13"/>
        <end position="265"/>
    </location>
</feature>
<feature type="active site" description="Proton acceptor" evidence="5">
    <location>
        <position position="136"/>
    </location>
</feature>
<keyword evidence="4 7" id="KW-0067">ATP-binding</keyword>
<dbReference type="STRING" id="5722.A2G650"/>
<evidence type="ECO:0000313" key="11">
    <source>
        <dbReference type="Proteomes" id="UP000001542"/>
    </source>
</evidence>
<dbReference type="InterPro" id="IPR011009">
    <property type="entry name" value="Kinase-like_dom_sf"/>
</dbReference>
<dbReference type="PROSITE" id="PS00107">
    <property type="entry name" value="PROTEIN_KINASE_ATP"/>
    <property type="match status" value="1"/>
</dbReference>
<dbReference type="KEGG" id="tva:4745017"/>
<dbReference type="SUPFAM" id="SSF56112">
    <property type="entry name" value="Protein kinase-like (PK-like)"/>
    <property type="match status" value="1"/>
</dbReference>
<evidence type="ECO:0000256" key="3">
    <source>
        <dbReference type="ARBA" id="ARBA00022777"/>
    </source>
</evidence>
<dbReference type="Pfam" id="PF00069">
    <property type="entry name" value="Pkinase"/>
    <property type="match status" value="1"/>
</dbReference>
<reference evidence="10" key="1">
    <citation type="submission" date="2006-10" db="EMBL/GenBank/DDBJ databases">
        <authorList>
            <person name="Amadeo P."/>
            <person name="Zhao Q."/>
            <person name="Wortman J."/>
            <person name="Fraser-Liggett C."/>
            <person name="Carlton J."/>
        </authorList>
    </citation>
    <scope>NUCLEOTIDE SEQUENCE</scope>
    <source>
        <strain evidence="10">G3</strain>
    </source>
</reference>
<dbReference type="VEuPathDB" id="TrichDB:TVAG_015290"/>
<accession>A2G650</accession>
<gene>
    <name evidence="10" type="ORF">TVAG_015290</name>
</gene>
<feature type="binding site" evidence="6">
    <location>
        <position position="154"/>
    </location>
    <ligand>
        <name>Mg(2+)</name>
        <dbReference type="ChEBI" id="CHEBI:18420"/>
    </ligand>
</feature>
<dbReference type="GO" id="GO:0004674">
    <property type="term" value="F:protein serine/threonine kinase activity"/>
    <property type="evidence" value="ECO:0000318"/>
    <property type="project" value="GO_Central"/>
</dbReference>
<dbReference type="Gene3D" id="1.10.510.10">
    <property type="entry name" value="Transferase(Phosphotransferase) domain 1"/>
    <property type="match status" value="1"/>
</dbReference>
<feature type="binding site" evidence="7">
    <location>
        <position position="42"/>
    </location>
    <ligand>
        <name>ATP</name>
        <dbReference type="ChEBI" id="CHEBI:30616"/>
    </ligand>
</feature>
<dbReference type="OrthoDB" id="4062651at2759"/>
<dbReference type="InterPro" id="IPR045269">
    <property type="entry name" value="Atg1-like"/>
</dbReference>
<dbReference type="PANTHER" id="PTHR24348:SF22">
    <property type="entry name" value="NON-SPECIFIC SERINE_THREONINE PROTEIN KINASE"/>
    <property type="match status" value="1"/>
</dbReference>
<keyword evidence="3 10" id="KW-0418">Kinase</keyword>
<proteinExistence type="inferred from homology"/>
<keyword evidence="8" id="KW-0723">Serine/threonine-protein kinase</keyword>
<dbReference type="PANTHER" id="PTHR24348">
    <property type="entry name" value="SERINE/THREONINE-PROTEIN KINASE UNC-51-RELATED"/>
    <property type="match status" value="1"/>
</dbReference>
<dbReference type="PROSITE" id="PS00108">
    <property type="entry name" value="PROTEIN_KINASE_ST"/>
    <property type="match status" value="1"/>
</dbReference>
<evidence type="ECO:0000259" key="9">
    <source>
        <dbReference type="PROSITE" id="PS50011"/>
    </source>
</evidence>
<dbReference type="Proteomes" id="UP000001542">
    <property type="component" value="Unassembled WGS sequence"/>
</dbReference>
<dbReference type="AlphaFoldDB" id="A2G650"/>
<evidence type="ECO:0000256" key="8">
    <source>
        <dbReference type="RuleBase" id="RU000304"/>
    </source>
</evidence>
<sequence length="321" mass="37103">MQNVRIPDVVKHYKITKVIGRGSFAVVALAIDQKTSQKVAIKIIDRSTIINYGMLRYLENELRLLSRLNHQSIVKVYDVIYEEDIIMIVMEYLCNNDIQTNLNRGTFFSTKEKIEILYQILEGIEYLHQKGIAHRDIKPENIIFDEKYNPKLVDFGLSKEKGNALSSFCGTEYYMAPEILQNDTYYGLKSDIWSFGVTAHLIFTNEYPWDTTKKNKHLFDMKKGVLEIKNQITGPMNGIVSKCLEFDPEKRPSASELLLDIQELLANSIKIRNTHSNKLSLPKLQSKPITVYASKQSKEFRSFDNLLPKIRVRRVPIPISH</sequence>
<dbReference type="RefSeq" id="XP_001300296.1">
    <property type="nucleotide sequence ID" value="XM_001300295.1"/>
</dbReference>
<dbReference type="FunFam" id="1.10.510.10:FF:000578">
    <property type="entry name" value="CAMK family protein kinase"/>
    <property type="match status" value="1"/>
</dbReference>
<dbReference type="OMA" id="CEEDWIH"/>
<protein>
    <submittedName>
        <fullName evidence="10">CAMK family protein kinase</fullName>
    </submittedName>
</protein>
<dbReference type="EMBL" id="DS114465">
    <property type="protein sequence ID" value="EAX87366.1"/>
    <property type="molecule type" value="Genomic_DNA"/>
</dbReference>
<evidence type="ECO:0000256" key="2">
    <source>
        <dbReference type="ARBA" id="ARBA00022741"/>
    </source>
</evidence>
<dbReference type="SMR" id="A2G650"/>
<reference evidence="10" key="2">
    <citation type="journal article" date="2007" name="Science">
        <title>Draft genome sequence of the sexually transmitted pathogen Trichomonas vaginalis.</title>
        <authorList>
            <person name="Carlton J.M."/>
            <person name="Hirt R.P."/>
            <person name="Silva J.C."/>
            <person name="Delcher A.L."/>
            <person name="Schatz M."/>
            <person name="Zhao Q."/>
            <person name="Wortman J.R."/>
            <person name="Bidwell S.L."/>
            <person name="Alsmark U.C.M."/>
            <person name="Besteiro S."/>
            <person name="Sicheritz-Ponten T."/>
            <person name="Noel C.J."/>
            <person name="Dacks J.B."/>
            <person name="Foster P.G."/>
            <person name="Simillion C."/>
            <person name="Van de Peer Y."/>
            <person name="Miranda-Saavedra D."/>
            <person name="Barton G.J."/>
            <person name="Westrop G.D."/>
            <person name="Mueller S."/>
            <person name="Dessi D."/>
            <person name="Fiori P.L."/>
            <person name="Ren Q."/>
            <person name="Paulsen I."/>
            <person name="Zhang H."/>
            <person name="Bastida-Corcuera F.D."/>
            <person name="Simoes-Barbosa A."/>
            <person name="Brown M.T."/>
            <person name="Hayes R.D."/>
            <person name="Mukherjee M."/>
            <person name="Okumura C.Y."/>
            <person name="Schneider R."/>
            <person name="Smith A.J."/>
            <person name="Vanacova S."/>
            <person name="Villalvazo M."/>
            <person name="Haas B.J."/>
            <person name="Pertea M."/>
            <person name="Feldblyum T.V."/>
            <person name="Utterback T.R."/>
            <person name="Shu C.L."/>
            <person name="Osoegawa K."/>
            <person name="de Jong P.J."/>
            <person name="Hrdy I."/>
            <person name="Horvathova L."/>
            <person name="Zubacova Z."/>
            <person name="Dolezal P."/>
            <person name="Malik S.B."/>
            <person name="Logsdon J.M. Jr."/>
            <person name="Henze K."/>
            <person name="Gupta A."/>
            <person name="Wang C.C."/>
            <person name="Dunne R.L."/>
            <person name="Upcroft J.A."/>
            <person name="Upcroft P."/>
            <person name="White O."/>
            <person name="Salzberg S.L."/>
            <person name="Tang P."/>
            <person name="Chiu C.-H."/>
            <person name="Lee Y.-S."/>
            <person name="Embley T.M."/>
            <person name="Coombs G.H."/>
            <person name="Mottram J.C."/>
            <person name="Tachezy J."/>
            <person name="Fraser-Liggett C.M."/>
            <person name="Johnson P.J."/>
        </authorList>
    </citation>
    <scope>NUCLEOTIDE SEQUENCE [LARGE SCALE GENOMIC DNA]</scope>
    <source>
        <strain evidence="10">G3</strain>
    </source>
</reference>
<evidence type="ECO:0000256" key="4">
    <source>
        <dbReference type="ARBA" id="ARBA00022840"/>
    </source>
</evidence>
<keyword evidence="1" id="KW-0808">Transferase</keyword>
<dbReference type="GO" id="GO:0010506">
    <property type="term" value="P:regulation of autophagy"/>
    <property type="evidence" value="ECO:0007669"/>
    <property type="project" value="InterPro"/>
</dbReference>
<dbReference type="FunFam" id="3.30.200.20:FF:000042">
    <property type="entry name" value="Aurora kinase A"/>
    <property type="match status" value="1"/>
</dbReference>
<dbReference type="GO" id="GO:0005524">
    <property type="term" value="F:ATP binding"/>
    <property type="evidence" value="ECO:0007669"/>
    <property type="project" value="UniProtKB-UniRule"/>
</dbReference>
<evidence type="ECO:0000256" key="5">
    <source>
        <dbReference type="PIRSR" id="PIRSR000615-1"/>
    </source>
</evidence>
<keyword evidence="6" id="KW-0460">Magnesium</keyword>
<dbReference type="PROSITE" id="PS50011">
    <property type="entry name" value="PROTEIN_KINASE_DOM"/>
    <property type="match status" value="1"/>
</dbReference>
<comment type="similarity">
    <text evidence="8">Belongs to the protein kinase superfamily.</text>
</comment>
<dbReference type="InParanoid" id="A2G650"/>
<keyword evidence="6" id="KW-0479">Metal-binding</keyword>
<keyword evidence="11" id="KW-1185">Reference proteome</keyword>
<dbReference type="GO" id="GO:0046872">
    <property type="term" value="F:metal ion binding"/>
    <property type="evidence" value="ECO:0007669"/>
    <property type="project" value="UniProtKB-KW"/>
</dbReference>
<dbReference type="SMART" id="SM00220">
    <property type="entry name" value="S_TKc"/>
    <property type="match status" value="1"/>
</dbReference>
<evidence type="ECO:0000256" key="7">
    <source>
        <dbReference type="PROSITE-ProRule" id="PRU10141"/>
    </source>
</evidence>
<feature type="binding site" evidence="6">
    <location>
        <position position="141"/>
    </location>
    <ligand>
        <name>Mg(2+)</name>
        <dbReference type="ChEBI" id="CHEBI:18420"/>
    </ligand>
</feature>
<dbReference type="eggNOG" id="KOG0583">
    <property type="taxonomic scope" value="Eukaryota"/>
</dbReference>
<dbReference type="InterPro" id="IPR008271">
    <property type="entry name" value="Ser/Thr_kinase_AS"/>
</dbReference>
<dbReference type="InterPro" id="IPR000719">
    <property type="entry name" value="Prot_kinase_dom"/>
</dbReference>
<dbReference type="InterPro" id="IPR017441">
    <property type="entry name" value="Protein_kinase_ATP_BS"/>
</dbReference>
<keyword evidence="2 7" id="KW-0547">Nucleotide-binding</keyword>
<evidence type="ECO:0000313" key="10">
    <source>
        <dbReference type="EMBL" id="EAX87366.1"/>
    </source>
</evidence>
<evidence type="ECO:0000256" key="1">
    <source>
        <dbReference type="ARBA" id="ARBA00022679"/>
    </source>
</evidence>
<evidence type="ECO:0000256" key="6">
    <source>
        <dbReference type="PIRSR" id="PIRSR000615-3"/>
    </source>
</evidence>
<name>A2G650_TRIV3</name>
<organism evidence="10 11">
    <name type="scientific">Trichomonas vaginalis (strain ATCC PRA-98 / G3)</name>
    <dbReference type="NCBI Taxonomy" id="412133"/>
    <lineage>
        <taxon>Eukaryota</taxon>
        <taxon>Metamonada</taxon>
        <taxon>Parabasalia</taxon>
        <taxon>Trichomonadida</taxon>
        <taxon>Trichomonadidae</taxon>
        <taxon>Trichomonas</taxon>
    </lineage>
</organism>